<feature type="signal peptide" evidence="1">
    <location>
        <begin position="1"/>
        <end position="21"/>
    </location>
</feature>
<proteinExistence type="evidence at transcript level"/>
<evidence type="ECO:0000256" key="1">
    <source>
        <dbReference type="SAM" id="SignalP"/>
    </source>
</evidence>
<keyword evidence="1" id="KW-0732">Signal</keyword>
<feature type="chain" id="PRO_5008531012" evidence="1">
    <location>
        <begin position="22"/>
        <end position="66"/>
    </location>
</feature>
<sequence length="66" mass="7656">MSLKFSIWFLVLVVFTAWVLEDTQVLAIQRKANCRWWLGPCFENEDCCDHLFCTPDLLCAWDGSIG</sequence>
<dbReference type="EMBL" id="KX011373">
    <property type="protein sequence ID" value="ANW11452.1"/>
    <property type="molecule type" value="mRNA"/>
</dbReference>
<protein>
    <submittedName>
        <fullName evidence="2">LolToxC</fullName>
    </submittedName>
</protein>
<evidence type="ECO:0000313" key="2">
    <source>
        <dbReference type="EMBL" id="ANW11452.1"/>
    </source>
</evidence>
<reference evidence="2" key="1">
    <citation type="journal article" date="2016" name="PLoS Negl. Trop. Dis.">
        <title>Molecular Diversity between Salivary Proteins from New World and Old World Sand Flies with Emphasis on Bichromomyia olmeca, the Sand Fly Vector of Leishmania mexicana in Mesoamerica.</title>
        <authorList>
            <person name="Abdeladhim M."/>
            <person name="V Coutinho-Abreu I."/>
            <person name="Townsend S."/>
            <person name="Pasos-Pinto S."/>
            <person name="Sanchez L."/>
            <person name="Rasouli M."/>
            <person name="B Guimaraes-Costa A."/>
            <person name="Aslan H."/>
            <person name="Francischetti I.M."/>
            <person name="Oliveira F."/>
            <person name="Becker I."/>
            <person name="Kamhawi S."/>
            <person name="Ribeiro J.M."/>
            <person name="Jochim R.C."/>
            <person name="Valenzuela J.G."/>
        </authorList>
    </citation>
    <scope>NUCLEOTIDE SEQUENCE</scope>
    <source>
        <tissue evidence="2">Salivary gland</tissue>
    </source>
</reference>
<dbReference type="SUPFAM" id="SSF57059">
    <property type="entry name" value="omega toxin-like"/>
    <property type="match status" value="1"/>
</dbReference>
<accession>A0A1B1V3G5</accession>
<name>A0A1B1V3G5_9DIPT</name>
<dbReference type="AlphaFoldDB" id="A0A1B1V3G5"/>
<organism evidence="2">
    <name type="scientific">Bichromomyia olmeca</name>
    <dbReference type="NCBI Taxonomy" id="715919"/>
    <lineage>
        <taxon>Eukaryota</taxon>
        <taxon>Metazoa</taxon>
        <taxon>Ecdysozoa</taxon>
        <taxon>Arthropoda</taxon>
        <taxon>Hexapoda</taxon>
        <taxon>Insecta</taxon>
        <taxon>Pterygota</taxon>
        <taxon>Neoptera</taxon>
        <taxon>Endopterygota</taxon>
        <taxon>Diptera</taxon>
        <taxon>Nematocera</taxon>
        <taxon>Psychodoidea</taxon>
        <taxon>Psychodidae</taxon>
        <taxon>Bichromomyia</taxon>
    </lineage>
</organism>